<evidence type="ECO:0000256" key="3">
    <source>
        <dbReference type="ARBA" id="ARBA00022475"/>
    </source>
</evidence>
<keyword evidence="6 7" id="KW-0472">Membrane</keyword>
<feature type="transmembrane region" description="Helical" evidence="7">
    <location>
        <begin position="25"/>
        <end position="45"/>
    </location>
</feature>
<accession>A0A660L2Z5</accession>
<feature type="transmembrane region" description="Helical" evidence="7">
    <location>
        <begin position="240"/>
        <end position="257"/>
    </location>
</feature>
<feature type="domain" description="EamA" evidence="8">
    <location>
        <begin position="3"/>
        <end position="138"/>
    </location>
</feature>
<feature type="transmembrane region" description="Helical" evidence="7">
    <location>
        <begin position="263"/>
        <end position="281"/>
    </location>
</feature>
<dbReference type="InterPro" id="IPR000620">
    <property type="entry name" value="EamA_dom"/>
</dbReference>
<comment type="similarity">
    <text evidence="2">Belongs to the EamA transporter family.</text>
</comment>
<keyword evidence="5 7" id="KW-1133">Transmembrane helix</keyword>
<comment type="caution">
    <text evidence="9">The sequence shown here is derived from an EMBL/GenBank/DDBJ whole genome shotgun (WGS) entry which is preliminary data.</text>
</comment>
<dbReference type="InterPro" id="IPR051258">
    <property type="entry name" value="Diverse_Substrate_Transporter"/>
</dbReference>
<gene>
    <name evidence="9" type="ORF">C8N24_4273</name>
</gene>
<evidence type="ECO:0000313" key="9">
    <source>
        <dbReference type="EMBL" id="RKQ86263.1"/>
    </source>
</evidence>
<dbReference type="OrthoDB" id="6119273at2"/>
<dbReference type="AlphaFoldDB" id="A0A660L2Z5"/>
<reference evidence="9 10" key="1">
    <citation type="submission" date="2018-10" db="EMBL/GenBank/DDBJ databases">
        <title>Genomic Encyclopedia of Archaeal and Bacterial Type Strains, Phase II (KMG-II): from individual species to whole genera.</title>
        <authorList>
            <person name="Goeker M."/>
        </authorList>
    </citation>
    <scope>NUCLEOTIDE SEQUENCE [LARGE SCALE GENOMIC DNA]</scope>
    <source>
        <strain evidence="9 10">DSM 14954</strain>
    </source>
</reference>
<sequence>MYFCLASGAAFGAMAVFGKLAYAEGATVGTLLALRFLFASGLFWAGNATFVAKEGQSLFRLERRDVLLALGLGAGGYALQAGLYFAALPRIDAGVLSLLVFTFPVIVAVAAVALGREVLTRRRVVALASSSAGLVLVVGGAGGLDPVGVALGLAAAVVYSGYILVSESVAKRMSPLTLAALVCTGAAGALTVGAVLVGQFQPGELTVAGWWWLLCLAGVSTVAAVALFFAGLARVGPTRASILATVEPLVTVLLAFAVFGETIGLAGVLGGVLVVAAVLLAQT</sequence>
<dbReference type="PANTHER" id="PTHR42920">
    <property type="entry name" value="OS03G0707200 PROTEIN-RELATED"/>
    <property type="match status" value="1"/>
</dbReference>
<feature type="transmembrane region" description="Helical" evidence="7">
    <location>
        <begin position="124"/>
        <end position="141"/>
    </location>
</feature>
<keyword evidence="4 7" id="KW-0812">Transmembrane</keyword>
<comment type="subcellular location">
    <subcellularLocation>
        <location evidence="1">Cell membrane</location>
        <topology evidence="1">Multi-pass membrane protein</topology>
    </subcellularLocation>
</comment>
<feature type="transmembrane region" description="Helical" evidence="7">
    <location>
        <begin position="210"/>
        <end position="233"/>
    </location>
</feature>
<dbReference type="Pfam" id="PF00892">
    <property type="entry name" value="EamA"/>
    <property type="match status" value="2"/>
</dbReference>
<protein>
    <submittedName>
        <fullName evidence="9">EamA domain-containing membrane protein RarD</fullName>
    </submittedName>
</protein>
<evidence type="ECO:0000256" key="5">
    <source>
        <dbReference type="ARBA" id="ARBA00022989"/>
    </source>
</evidence>
<dbReference type="InterPro" id="IPR037185">
    <property type="entry name" value="EmrE-like"/>
</dbReference>
<evidence type="ECO:0000256" key="6">
    <source>
        <dbReference type="ARBA" id="ARBA00023136"/>
    </source>
</evidence>
<evidence type="ECO:0000313" key="10">
    <source>
        <dbReference type="Proteomes" id="UP000278962"/>
    </source>
</evidence>
<organism evidence="9 10">
    <name type="scientific">Solirubrobacter pauli</name>
    <dbReference type="NCBI Taxonomy" id="166793"/>
    <lineage>
        <taxon>Bacteria</taxon>
        <taxon>Bacillati</taxon>
        <taxon>Actinomycetota</taxon>
        <taxon>Thermoleophilia</taxon>
        <taxon>Solirubrobacterales</taxon>
        <taxon>Solirubrobacteraceae</taxon>
        <taxon>Solirubrobacter</taxon>
    </lineage>
</organism>
<keyword evidence="10" id="KW-1185">Reference proteome</keyword>
<evidence type="ECO:0000256" key="1">
    <source>
        <dbReference type="ARBA" id="ARBA00004651"/>
    </source>
</evidence>
<dbReference type="RefSeq" id="WP_121253850.1">
    <property type="nucleotide sequence ID" value="NZ_RBIL01000002.1"/>
</dbReference>
<dbReference type="Proteomes" id="UP000278962">
    <property type="component" value="Unassembled WGS sequence"/>
</dbReference>
<feature type="transmembrane region" description="Helical" evidence="7">
    <location>
        <begin position="147"/>
        <end position="165"/>
    </location>
</feature>
<evidence type="ECO:0000256" key="7">
    <source>
        <dbReference type="SAM" id="Phobius"/>
    </source>
</evidence>
<proteinExistence type="inferred from homology"/>
<evidence type="ECO:0000259" key="8">
    <source>
        <dbReference type="Pfam" id="PF00892"/>
    </source>
</evidence>
<name>A0A660L2Z5_9ACTN</name>
<feature type="domain" description="EamA" evidence="8">
    <location>
        <begin position="148"/>
        <end position="280"/>
    </location>
</feature>
<feature type="transmembrane region" description="Helical" evidence="7">
    <location>
        <begin position="93"/>
        <end position="112"/>
    </location>
</feature>
<evidence type="ECO:0000256" key="4">
    <source>
        <dbReference type="ARBA" id="ARBA00022692"/>
    </source>
</evidence>
<feature type="transmembrane region" description="Helical" evidence="7">
    <location>
        <begin position="66"/>
        <end position="87"/>
    </location>
</feature>
<feature type="transmembrane region" description="Helical" evidence="7">
    <location>
        <begin position="177"/>
        <end position="198"/>
    </location>
</feature>
<evidence type="ECO:0000256" key="2">
    <source>
        <dbReference type="ARBA" id="ARBA00007362"/>
    </source>
</evidence>
<dbReference type="GO" id="GO:0005886">
    <property type="term" value="C:plasma membrane"/>
    <property type="evidence" value="ECO:0007669"/>
    <property type="project" value="UniProtKB-SubCell"/>
</dbReference>
<keyword evidence="3" id="KW-1003">Cell membrane</keyword>
<dbReference type="SUPFAM" id="SSF103481">
    <property type="entry name" value="Multidrug resistance efflux transporter EmrE"/>
    <property type="match status" value="2"/>
</dbReference>
<dbReference type="EMBL" id="RBIL01000002">
    <property type="protein sequence ID" value="RKQ86263.1"/>
    <property type="molecule type" value="Genomic_DNA"/>
</dbReference>
<dbReference type="PANTHER" id="PTHR42920:SF11">
    <property type="entry name" value="INNER MEMBRANE PROTEIN YTFF"/>
    <property type="match status" value="1"/>
</dbReference>